<dbReference type="NCBIfam" id="TIGR00254">
    <property type="entry name" value="GGDEF"/>
    <property type="match status" value="1"/>
</dbReference>
<evidence type="ECO:0000259" key="2">
    <source>
        <dbReference type="PROSITE" id="PS50883"/>
    </source>
</evidence>
<feature type="domain" description="GGDEF" evidence="3">
    <location>
        <begin position="276"/>
        <end position="408"/>
    </location>
</feature>
<feature type="transmembrane region" description="Helical" evidence="1">
    <location>
        <begin position="148"/>
        <end position="166"/>
    </location>
</feature>
<feature type="transmembrane region" description="Helical" evidence="1">
    <location>
        <begin position="41"/>
        <end position="59"/>
    </location>
</feature>
<dbReference type="Gene3D" id="3.20.20.450">
    <property type="entry name" value="EAL domain"/>
    <property type="match status" value="1"/>
</dbReference>
<feature type="domain" description="EAL" evidence="2">
    <location>
        <begin position="417"/>
        <end position="670"/>
    </location>
</feature>
<dbReference type="PANTHER" id="PTHR44757">
    <property type="entry name" value="DIGUANYLATE CYCLASE DGCP"/>
    <property type="match status" value="1"/>
</dbReference>
<dbReference type="RefSeq" id="WP_204819377.1">
    <property type="nucleotide sequence ID" value="NZ_JANHOF010000003.1"/>
</dbReference>
<dbReference type="PANTHER" id="PTHR44757:SF2">
    <property type="entry name" value="BIOFILM ARCHITECTURE MAINTENANCE PROTEIN MBAA"/>
    <property type="match status" value="1"/>
</dbReference>
<dbReference type="SMART" id="SM00267">
    <property type="entry name" value="GGDEF"/>
    <property type="match status" value="1"/>
</dbReference>
<dbReference type="InterPro" id="IPR033425">
    <property type="entry name" value="MASE3"/>
</dbReference>
<evidence type="ECO:0000256" key="1">
    <source>
        <dbReference type="SAM" id="Phobius"/>
    </source>
</evidence>
<dbReference type="PROSITE" id="PS50887">
    <property type="entry name" value="GGDEF"/>
    <property type="match status" value="1"/>
</dbReference>
<evidence type="ECO:0000313" key="5">
    <source>
        <dbReference type="Proteomes" id="UP001589818"/>
    </source>
</evidence>
<dbReference type="Pfam" id="PF17159">
    <property type="entry name" value="MASE3"/>
    <property type="match status" value="1"/>
</dbReference>
<proteinExistence type="predicted"/>
<feature type="transmembrane region" description="Helical" evidence="1">
    <location>
        <begin position="178"/>
        <end position="198"/>
    </location>
</feature>
<dbReference type="InterPro" id="IPR001633">
    <property type="entry name" value="EAL_dom"/>
</dbReference>
<feature type="transmembrane region" description="Helical" evidence="1">
    <location>
        <begin position="6"/>
        <end position="32"/>
    </location>
</feature>
<dbReference type="CDD" id="cd01948">
    <property type="entry name" value="EAL"/>
    <property type="match status" value="1"/>
</dbReference>
<dbReference type="Proteomes" id="UP001589818">
    <property type="component" value="Unassembled WGS sequence"/>
</dbReference>
<dbReference type="SUPFAM" id="SSF141868">
    <property type="entry name" value="EAL domain-like"/>
    <property type="match status" value="1"/>
</dbReference>
<keyword evidence="1" id="KW-0812">Transmembrane</keyword>
<organism evidence="4 5">
    <name type="scientific">Paenibacillus mendelii</name>
    <dbReference type="NCBI Taxonomy" id="206163"/>
    <lineage>
        <taxon>Bacteria</taxon>
        <taxon>Bacillati</taxon>
        <taxon>Bacillota</taxon>
        <taxon>Bacilli</taxon>
        <taxon>Bacillales</taxon>
        <taxon>Paenibacillaceae</taxon>
        <taxon>Paenibacillus</taxon>
    </lineage>
</organism>
<name>A0ABV6J8S0_9BACL</name>
<sequence length="673" mass="75401">MDDRIFLLLHSGIEIINGAICFSMLAIAWLFFTDSLTAQRLYTAVLFIVVGLFDTLHALTSDGMPFFRLVGDTSLTVLYGLTGQVIAAFGLFMIFSTHDRPIQASKRIPAGIVVIGAGSLLAAAYMLMAQWNVSIPALGGGVQQIFRGAAETSVLLTYLVTIGVIVHRHRSHRPQALLMIVQAILFFVLANIQFMLSFGFHDTDMLVGHVYKLVGYLYLMKAVYFLTVDEPIKKQQRMEARIHDLADHDELTGLSNRRHWRASLAAELERSAKLSSRVAILLLDIDRFKTVNDALGHTLGDTLLQKIADRLQLAAAKPDHVFRMGGDEFAVLMPDLDLYDTAEKLAQRIMGMIDKPIMLGEAEYHVTISLGISFYPQDGDSVDVLMKNADTAMYHAKRNRNEYQSYKPEMNQEAYDRLRLESDLRQGLEQEQFTLAYQPLVNLSSGKIVGVEALVRWQHPQRGLLPPGEFIPLTEDNGLILPLGEWVLRAACKQNKAWQDAGLPPMIMAVNLSMRQFRQHKLADRIKSILEQTGMTPEYLELEITESMTSDFEAASEILSELKAIGVQISIDDFGTGYSSLGNLKKFPVDKLKIDRSFVTDITKDGSDAAIVTTITSMARHLNLKVTAEGVETDEQIRLLREGNCEEAQGFYFSKPIPGNMFENWYRHRCQSA</sequence>
<keyword evidence="5" id="KW-1185">Reference proteome</keyword>
<dbReference type="PROSITE" id="PS50883">
    <property type="entry name" value="EAL"/>
    <property type="match status" value="1"/>
</dbReference>
<keyword evidence="1" id="KW-0472">Membrane</keyword>
<dbReference type="SMART" id="SM00052">
    <property type="entry name" value="EAL"/>
    <property type="match status" value="1"/>
</dbReference>
<gene>
    <name evidence="4" type="ORF">ACFFJ8_12925</name>
</gene>
<feature type="transmembrane region" description="Helical" evidence="1">
    <location>
        <begin position="108"/>
        <end position="128"/>
    </location>
</feature>
<dbReference type="InterPro" id="IPR043128">
    <property type="entry name" value="Rev_trsase/Diguanyl_cyclase"/>
</dbReference>
<feature type="transmembrane region" description="Helical" evidence="1">
    <location>
        <begin position="210"/>
        <end position="228"/>
    </location>
</feature>
<dbReference type="InterPro" id="IPR029787">
    <property type="entry name" value="Nucleotide_cyclase"/>
</dbReference>
<dbReference type="InterPro" id="IPR035919">
    <property type="entry name" value="EAL_sf"/>
</dbReference>
<dbReference type="Pfam" id="PF00990">
    <property type="entry name" value="GGDEF"/>
    <property type="match status" value="1"/>
</dbReference>
<evidence type="ECO:0000313" key="4">
    <source>
        <dbReference type="EMBL" id="MFC0392268.1"/>
    </source>
</evidence>
<dbReference type="SUPFAM" id="SSF55073">
    <property type="entry name" value="Nucleotide cyclase"/>
    <property type="match status" value="1"/>
</dbReference>
<protein>
    <submittedName>
        <fullName evidence="4">Bifunctional diguanylate cyclase/phosphodiesterase</fullName>
    </submittedName>
</protein>
<dbReference type="EMBL" id="JBHLVF010000017">
    <property type="protein sequence ID" value="MFC0392268.1"/>
    <property type="molecule type" value="Genomic_DNA"/>
</dbReference>
<dbReference type="Pfam" id="PF00563">
    <property type="entry name" value="EAL"/>
    <property type="match status" value="1"/>
</dbReference>
<reference evidence="4 5" key="1">
    <citation type="submission" date="2024-09" db="EMBL/GenBank/DDBJ databases">
        <authorList>
            <person name="Sun Q."/>
            <person name="Mori K."/>
        </authorList>
    </citation>
    <scope>NUCLEOTIDE SEQUENCE [LARGE SCALE GENOMIC DNA]</scope>
    <source>
        <strain evidence="4 5">CCM 4839</strain>
    </source>
</reference>
<evidence type="ECO:0000259" key="3">
    <source>
        <dbReference type="PROSITE" id="PS50887"/>
    </source>
</evidence>
<keyword evidence="1" id="KW-1133">Transmembrane helix</keyword>
<dbReference type="InterPro" id="IPR000160">
    <property type="entry name" value="GGDEF_dom"/>
</dbReference>
<accession>A0ABV6J8S0</accession>
<dbReference type="CDD" id="cd01949">
    <property type="entry name" value="GGDEF"/>
    <property type="match status" value="1"/>
</dbReference>
<feature type="transmembrane region" description="Helical" evidence="1">
    <location>
        <begin position="79"/>
        <end position="96"/>
    </location>
</feature>
<dbReference type="Gene3D" id="3.30.70.270">
    <property type="match status" value="1"/>
</dbReference>
<dbReference type="InterPro" id="IPR052155">
    <property type="entry name" value="Biofilm_reg_signaling"/>
</dbReference>
<comment type="caution">
    <text evidence="4">The sequence shown here is derived from an EMBL/GenBank/DDBJ whole genome shotgun (WGS) entry which is preliminary data.</text>
</comment>